<protein>
    <submittedName>
        <fullName evidence="2">Uncharacterized protein</fullName>
    </submittedName>
</protein>
<gene>
    <name evidence="2" type="ORF">niasHT_014482</name>
</gene>
<dbReference type="Proteomes" id="UP001620626">
    <property type="component" value="Unassembled WGS sequence"/>
</dbReference>
<evidence type="ECO:0000256" key="1">
    <source>
        <dbReference type="SAM" id="MobiDB-lite"/>
    </source>
</evidence>
<proteinExistence type="predicted"/>
<sequence length="151" mass="15771">MSATLSSPTHAGTPLGSPILGGTVSPSASTDSPGGGGKNLVVRPQFGTEQTCMSTSGLDGPIMAKMNKPLFNGTFSVFVSNTNGTCGWQLNAQSDSRSMLAAVSRQLFNGRDDVTKSCLPGNISLLRDPVCMDKCVNIFYPKTGKTYENGD</sequence>
<accession>A0ABD2KZJ9</accession>
<name>A0ABD2KZJ9_9BILA</name>
<evidence type="ECO:0000313" key="3">
    <source>
        <dbReference type="Proteomes" id="UP001620626"/>
    </source>
</evidence>
<dbReference type="AlphaFoldDB" id="A0ABD2KZJ9"/>
<keyword evidence="3" id="KW-1185">Reference proteome</keyword>
<dbReference type="EMBL" id="JBICBT010000591">
    <property type="protein sequence ID" value="KAL3108333.1"/>
    <property type="molecule type" value="Genomic_DNA"/>
</dbReference>
<feature type="region of interest" description="Disordered" evidence="1">
    <location>
        <begin position="1"/>
        <end position="39"/>
    </location>
</feature>
<feature type="compositionally biased region" description="Polar residues" evidence="1">
    <location>
        <begin position="1"/>
        <end position="10"/>
    </location>
</feature>
<reference evidence="2 3" key="1">
    <citation type="submission" date="2024-10" db="EMBL/GenBank/DDBJ databases">
        <authorList>
            <person name="Kim D."/>
        </authorList>
    </citation>
    <scope>NUCLEOTIDE SEQUENCE [LARGE SCALE GENOMIC DNA]</scope>
    <source>
        <strain evidence="2">BH-2024</strain>
    </source>
</reference>
<comment type="caution">
    <text evidence="2">The sequence shown here is derived from an EMBL/GenBank/DDBJ whole genome shotgun (WGS) entry which is preliminary data.</text>
</comment>
<evidence type="ECO:0000313" key="2">
    <source>
        <dbReference type="EMBL" id="KAL3108333.1"/>
    </source>
</evidence>
<organism evidence="2 3">
    <name type="scientific">Heterodera trifolii</name>
    <dbReference type="NCBI Taxonomy" id="157864"/>
    <lineage>
        <taxon>Eukaryota</taxon>
        <taxon>Metazoa</taxon>
        <taxon>Ecdysozoa</taxon>
        <taxon>Nematoda</taxon>
        <taxon>Chromadorea</taxon>
        <taxon>Rhabditida</taxon>
        <taxon>Tylenchina</taxon>
        <taxon>Tylenchomorpha</taxon>
        <taxon>Tylenchoidea</taxon>
        <taxon>Heteroderidae</taxon>
        <taxon>Heteroderinae</taxon>
        <taxon>Heterodera</taxon>
    </lineage>
</organism>